<dbReference type="AlphaFoldDB" id="A0ABD1WRR3"/>
<gene>
    <name evidence="1" type="ORF">Fot_04992</name>
</gene>
<sequence>MSPNTALVSLFIFDSVLDDLMHLINNNSDRIVDVNDQIVMLHEELMLLGSSVTDIAVQQEAGHEDILIRAVDIAYEVEYVINSFPPVWYLTLRLPQLIEKIQLIRMSILEIKNKIYVAGVPRTFKISR</sequence>
<organism evidence="1 2">
    <name type="scientific">Forsythia ovata</name>
    <dbReference type="NCBI Taxonomy" id="205694"/>
    <lineage>
        <taxon>Eukaryota</taxon>
        <taxon>Viridiplantae</taxon>
        <taxon>Streptophyta</taxon>
        <taxon>Embryophyta</taxon>
        <taxon>Tracheophyta</taxon>
        <taxon>Spermatophyta</taxon>
        <taxon>Magnoliopsida</taxon>
        <taxon>eudicotyledons</taxon>
        <taxon>Gunneridae</taxon>
        <taxon>Pentapetalae</taxon>
        <taxon>asterids</taxon>
        <taxon>lamiids</taxon>
        <taxon>Lamiales</taxon>
        <taxon>Oleaceae</taxon>
        <taxon>Forsythieae</taxon>
        <taxon>Forsythia</taxon>
    </lineage>
</organism>
<reference evidence="2" key="1">
    <citation type="submission" date="2024-07" db="EMBL/GenBank/DDBJ databases">
        <title>Two chromosome-level genome assemblies of Korean endemic species Abeliophyllum distichum and Forsythia ovata (Oleaceae).</title>
        <authorList>
            <person name="Jang H."/>
        </authorList>
    </citation>
    <scope>NUCLEOTIDE SEQUENCE [LARGE SCALE GENOMIC DNA]</scope>
</reference>
<accession>A0ABD1WRR3</accession>
<dbReference type="Proteomes" id="UP001604277">
    <property type="component" value="Unassembled WGS sequence"/>
</dbReference>
<comment type="caution">
    <text evidence="1">The sequence shown here is derived from an EMBL/GenBank/DDBJ whole genome shotgun (WGS) entry which is preliminary data.</text>
</comment>
<evidence type="ECO:0000313" key="1">
    <source>
        <dbReference type="EMBL" id="KAL2551373.1"/>
    </source>
</evidence>
<name>A0ABD1WRR3_9LAMI</name>
<proteinExistence type="predicted"/>
<keyword evidence="2" id="KW-1185">Reference proteome</keyword>
<dbReference type="EMBL" id="JBFOLJ010000002">
    <property type="protein sequence ID" value="KAL2551373.1"/>
    <property type="molecule type" value="Genomic_DNA"/>
</dbReference>
<evidence type="ECO:0000313" key="2">
    <source>
        <dbReference type="Proteomes" id="UP001604277"/>
    </source>
</evidence>
<protein>
    <submittedName>
        <fullName evidence="1">Late blight resistance protein-like protein R1A-3</fullName>
    </submittedName>
</protein>